<gene>
    <name evidence="2" type="ORF">CDAR_236241</name>
</gene>
<reference evidence="2 3" key="1">
    <citation type="submission" date="2021-06" db="EMBL/GenBank/DDBJ databases">
        <title>Caerostris darwini draft genome.</title>
        <authorList>
            <person name="Kono N."/>
            <person name="Arakawa K."/>
        </authorList>
    </citation>
    <scope>NUCLEOTIDE SEQUENCE [LARGE SCALE GENOMIC DNA]</scope>
</reference>
<evidence type="ECO:0000313" key="2">
    <source>
        <dbReference type="EMBL" id="GIY42252.1"/>
    </source>
</evidence>
<keyword evidence="3" id="KW-1185">Reference proteome</keyword>
<name>A0AAV4TBQ7_9ARAC</name>
<protein>
    <submittedName>
        <fullName evidence="2">Uncharacterized protein</fullName>
    </submittedName>
</protein>
<proteinExistence type="predicted"/>
<dbReference type="Proteomes" id="UP001054837">
    <property type="component" value="Unassembled WGS sequence"/>
</dbReference>
<accession>A0AAV4TBQ7</accession>
<evidence type="ECO:0000313" key="3">
    <source>
        <dbReference type="Proteomes" id="UP001054837"/>
    </source>
</evidence>
<organism evidence="2 3">
    <name type="scientific">Caerostris darwini</name>
    <dbReference type="NCBI Taxonomy" id="1538125"/>
    <lineage>
        <taxon>Eukaryota</taxon>
        <taxon>Metazoa</taxon>
        <taxon>Ecdysozoa</taxon>
        <taxon>Arthropoda</taxon>
        <taxon>Chelicerata</taxon>
        <taxon>Arachnida</taxon>
        <taxon>Araneae</taxon>
        <taxon>Araneomorphae</taxon>
        <taxon>Entelegynae</taxon>
        <taxon>Araneoidea</taxon>
        <taxon>Araneidae</taxon>
        <taxon>Caerostris</taxon>
    </lineage>
</organism>
<feature type="region of interest" description="Disordered" evidence="1">
    <location>
        <begin position="47"/>
        <end position="83"/>
    </location>
</feature>
<dbReference type="EMBL" id="BPLQ01009171">
    <property type="protein sequence ID" value="GIY42252.1"/>
    <property type="molecule type" value="Genomic_DNA"/>
</dbReference>
<sequence length="126" mass="14064">MLSTSKHLVLQTDISRAMDIPQSKKRRSAQMPPLKFTSQSLGCLHFGNEMDSPQGGRAGREEDGFLKSEAGSPHLDSPGSTPRNTLCAKKLLFAEFLSSFGKERGSYTKQYFTYMHKCTKQCITKI</sequence>
<evidence type="ECO:0000256" key="1">
    <source>
        <dbReference type="SAM" id="MobiDB-lite"/>
    </source>
</evidence>
<comment type="caution">
    <text evidence="2">The sequence shown here is derived from an EMBL/GenBank/DDBJ whole genome shotgun (WGS) entry which is preliminary data.</text>
</comment>
<dbReference type="AlphaFoldDB" id="A0AAV4TBQ7"/>